<reference evidence="2" key="1">
    <citation type="submission" date="2021-02" db="EMBL/GenBank/DDBJ databases">
        <authorList>
            <person name="Vanwijnsberghe S."/>
        </authorList>
    </citation>
    <scope>NUCLEOTIDE SEQUENCE</scope>
    <source>
        <strain evidence="2">R-70211</strain>
    </source>
</reference>
<feature type="domain" description="Phasin" evidence="1">
    <location>
        <begin position="7"/>
        <end position="104"/>
    </location>
</feature>
<evidence type="ECO:0000259" key="1">
    <source>
        <dbReference type="Pfam" id="PF09361"/>
    </source>
</evidence>
<organism evidence="2 3">
    <name type="scientific">Paraburkholderia domus</name>
    <dbReference type="NCBI Taxonomy" id="2793075"/>
    <lineage>
        <taxon>Bacteria</taxon>
        <taxon>Pseudomonadati</taxon>
        <taxon>Pseudomonadota</taxon>
        <taxon>Betaproteobacteria</taxon>
        <taxon>Burkholderiales</taxon>
        <taxon>Burkholderiaceae</taxon>
        <taxon>Paraburkholderia</taxon>
    </lineage>
</organism>
<keyword evidence="3" id="KW-1185">Reference proteome</keyword>
<evidence type="ECO:0000313" key="2">
    <source>
        <dbReference type="EMBL" id="CAE6890253.1"/>
    </source>
</evidence>
<name>A0A9N8MQI8_9BURK</name>
<dbReference type="EMBL" id="CAJNAS010000006">
    <property type="protein sequence ID" value="CAE6890253.1"/>
    <property type="molecule type" value="Genomic_DNA"/>
</dbReference>
<comment type="caution">
    <text evidence="2">The sequence shown here is derived from an EMBL/GenBank/DDBJ whole genome shotgun (WGS) entry which is preliminary data.</text>
</comment>
<dbReference type="RefSeq" id="WP_201078226.1">
    <property type="nucleotide sequence ID" value="NZ_CAJNAS010000006.1"/>
</dbReference>
<dbReference type="InterPro" id="IPR018968">
    <property type="entry name" value="Phasin"/>
</dbReference>
<dbReference type="AlphaFoldDB" id="A0A9N8MQI8"/>
<accession>A0A9N8MQI8</accession>
<dbReference type="Proteomes" id="UP000675121">
    <property type="component" value="Unassembled WGS sequence"/>
</dbReference>
<dbReference type="InterPro" id="IPR010127">
    <property type="entry name" value="Phasin_subfam-1"/>
</dbReference>
<dbReference type="Pfam" id="PF09361">
    <property type="entry name" value="Phasin_2"/>
    <property type="match status" value="1"/>
</dbReference>
<proteinExistence type="predicted"/>
<dbReference type="NCBIfam" id="TIGR01841">
    <property type="entry name" value="phasin"/>
    <property type="match status" value="1"/>
</dbReference>
<gene>
    <name evidence="2" type="ORF">R70211_02666</name>
</gene>
<sequence>MSTPIPEQFVAAQKAGVESFFGLANKAFGSIEQVTELNFKVAKSTLSENRQLVASPRSPKNPQEWIALPAGLAPPTLEKATSYGRQVGEIASNAYCECCAAVTAQLQQYQHAAQAWMENFSKQMPTTAKPFVNAWKSILPGSAAQEFVKKTKQFPETATAIATSAAGE</sequence>
<evidence type="ECO:0000313" key="3">
    <source>
        <dbReference type="Proteomes" id="UP000675121"/>
    </source>
</evidence>
<protein>
    <recommendedName>
        <fullName evidence="1">Phasin domain-containing protein</fullName>
    </recommendedName>
</protein>